<reference evidence="2" key="1">
    <citation type="submission" date="2023-06" db="EMBL/GenBank/DDBJ databases">
        <title>Genome-scale phylogeny and comparative genomics of the fungal order Sordariales.</title>
        <authorList>
            <consortium name="Lawrence Berkeley National Laboratory"/>
            <person name="Hensen N."/>
            <person name="Bonometti L."/>
            <person name="Westerberg I."/>
            <person name="Brannstrom I.O."/>
            <person name="Guillou S."/>
            <person name="Cros-Aarteil S."/>
            <person name="Calhoun S."/>
            <person name="Haridas S."/>
            <person name="Kuo A."/>
            <person name="Mondo S."/>
            <person name="Pangilinan J."/>
            <person name="Riley R."/>
            <person name="Labutti K."/>
            <person name="Andreopoulos B."/>
            <person name="Lipzen A."/>
            <person name="Chen C."/>
            <person name="Yanf M."/>
            <person name="Daum C."/>
            <person name="Ng V."/>
            <person name="Clum A."/>
            <person name="Steindorff A."/>
            <person name="Ohm R."/>
            <person name="Martin F."/>
            <person name="Silar P."/>
            <person name="Natvig D."/>
            <person name="Lalanne C."/>
            <person name="Gautier V."/>
            <person name="Ament-Velasquez S.L."/>
            <person name="Kruys A."/>
            <person name="Hutchinson M.I."/>
            <person name="Powell A.J."/>
            <person name="Barry K."/>
            <person name="Miller A.N."/>
            <person name="Grigoriev I.V."/>
            <person name="Debuchy R."/>
            <person name="Gladieux P."/>
            <person name="Thoren M.H."/>
            <person name="Johannesson H."/>
        </authorList>
    </citation>
    <scope>NUCLEOTIDE SEQUENCE</scope>
    <source>
        <strain evidence="2">SMH2532-1</strain>
    </source>
</reference>
<proteinExistence type="predicted"/>
<evidence type="ECO:0000313" key="3">
    <source>
        <dbReference type="Proteomes" id="UP001174936"/>
    </source>
</evidence>
<protein>
    <submittedName>
        <fullName evidence="2">Uncharacterized protein</fullName>
    </submittedName>
</protein>
<keyword evidence="1" id="KW-0732">Signal</keyword>
<gene>
    <name evidence="2" type="ORF">B0T16DRAFT_460750</name>
</gene>
<name>A0AA39XUQ5_9PEZI</name>
<comment type="caution">
    <text evidence="2">The sequence shown here is derived from an EMBL/GenBank/DDBJ whole genome shotgun (WGS) entry which is preliminary data.</text>
</comment>
<dbReference type="Proteomes" id="UP001174936">
    <property type="component" value="Unassembled WGS sequence"/>
</dbReference>
<dbReference type="EMBL" id="JAULSV010000006">
    <property type="protein sequence ID" value="KAK0640576.1"/>
    <property type="molecule type" value="Genomic_DNA"/>
</dbReference>
<evidence type="ECO:0000256" key="1">
    <source>
        <dbReference type="SAM" id="SignalP"/>
    </source>
</evidence>
<evidence type="ECO:0000313" key="2">
    <source>
        <dbReference type="EMBL" id="KAK0640576.1"/>
    </source>
</evidence>
<organism evidence="2 3">
    <name type="scientific">Cercophora newfieldiana</name>
    <dbReference type="NCBI Taxonomy" id="92897"/>
    <lineage>
        <taxon>Eukaryota</taxon>
        <taxon>Fungi</taxon>
        <taxon>Dikarya</taxon>
        <taxon>Ascomycota</taxon>
        <taxon>Pezizomycotina</taxon>
        <taxon>Sordariomycetes</taxon>
        <taxon>Sordariomycetidae</taxon>
        <taxon>Sordariales</taxon>
        <taxon>Lasiosphaeriaceae</taxon>
        <taxon>Cercophora</taxon>
    </lineage>
</organism>
<feature type="signal peptide" evidence="1">
    <location>
        <begin position="1"/>
        <end position="21"/>
    </location>
</feature>
<accession>A0AA39XUQ5</accession>
<keyword evidence="3" id="KW-1185">Reference proteome</keyword>
<sequence>MQITFLAATLALLSAPTAVLGWAKAANGVWVANNNWYSRVGNFNNVHESCTRMNSQQVYTDKRRCSYWINSKGEQRHGYCLNRNNKVECVPGCATYEVCNIDREDGGCDWGPAACLEKMGCSGNAMNADCLNFGCDIAC</sequence>
<feature type="chain" id="PRO_5041431146" evidence="1">
    <location>
        <begin position="22"/>
        <end position="139"/>
    </location>
</feature>
<dbReference type="AlphaFoldDB" id="A0AA39XUQ5"/>